<dbReference type="Pfam" id="PF00881">
    <property type="entry name" value="Nitroreductase"/>
    <property type="match status" value="1"/>
</dbReference>
<keyword evidence="5" id="KW-1185">Reference proteome</keyword>
<evidence type="ECO:0000313" key="5">
    <source>
        <dbReference type="Proteomes" id="UP001597532"/>
    </source>
</evidence>
<dbReference type="EMBL" id="JBHUOK010000030">
    <property type="protein sequence ID" value="MFD2790101.1"/>
    <property type="molecule type" value="Genomic_DNA"/>
</dbReference>
<dbReference type="InterPro" id="IPR000415">
    <property type="entry name" value="Nitroreductase-like"/>
</dbReference>
<keyword evidence="2" id="KW-0560">Oxidoreductase</keyword>
<evidence type="ECO:0000259" key="3">
    <source>
        <dbReference type="Pfam" id="PF00881"/>
    </source>
</evidence>
<dbReference type="PANTHER" id="PTHR43673">
    <property type="entry name" value="NAD(P)H NITROREDUCTASE YDGI-RELATED"/>
    <property type="match status" value="1"/>
</dbReference>
<dbReference type="Gene3D" id="3.40.109.10">
    <property type="entry name" value="NADH Oxidase"/>
    <property type="match status" value="1"/>
</dbReference>
<dbReference type="RefSeq" id="WP_251805876.1">
    <property type="nucleotide sequence ID" value="NZ_CP166679.1"/>
</dbReference>
<evidence type="ECO:0000256" key="2">
    <source>
        <dbReference type="ARBA" id="ARBA00023002"/>
    </source>
</evidence>
<evidence type="ECO:0000313" key="4">
    <source>
        <dbReference type="EMBL" id="MFD2790101.1"/>
    </source>
</evidence>
<comment type="similarity">
    <text evidence="1">Belongs to the nitroreductase family.</text>
</comment>
<sequence length="210" mass="23957">MDIKKQLEWRYAVKKFDSDELLTPEKREILENAFNLTATSFGLQPIRLVVVQNKKLQKELVGHTYGQQQVAQASHVFVICIEQQIDKEFIHDYFKRVQQIRNTSDEILNPFKGALVDSFSKKEMDEVRVWATNQAYLALGTLLTVCALEGVDSCPMEGFNPSGYDTLLGLEKRKLTSVLVLPVGYRAKDDMFAALKKVRKNLKDSIINIS</sequence>
<dbReference type="InterPro" id="IPR029479">
    <property type="entry name" value="Nitroreductase"/>
</dbReference>
<gene>
    <name evidence="4" type="ORF">ACFS1K_10035</name>
</gene>
<comment type="caution">
    <text evidence="4">The sequence shown here is derived from an EMBL/GenBank/DDBJ whole genome shotgun (WGS) entry which is preliminary data.</text>
</comment>
<dbReference type="Proteomes" id="UP001597532">
    <property type="component" value="Unassembled WGS sequence"/>
</dbReference>
<dbReference type="PANTHER" id="PTHR43673:SF10">
    <property type="entry name" value="NADH DEHYDROGENASE_NAD(P)H NITROREDUCTASE XCC3605-RELATED"/>
    <property type="match status" value="1"/>
</dbReference>
<proteinExistence type="inferred from homology"/>
<organism evidence="4 5">
    <name type="scientific">Arenibacter antarcticus</name>
    <dbReference type="NCBI Taxonomy" id="2040469"/>
    <lineage>
        <taxon>Bacteria</taxon>
        <taxon>Pseudomonadati</taxon>
        <taxon>Bacteroidota</taxon>
        <taxon>Flavobacteriia</taxon>
        <taxon>Flavobacteriales</taxon>
        <taxon>Flavobacteriaceae</taxon>
        <taxon>Arenibacter</taxon>
    </lineage>
</organism>
<protein>
    <submittedName>
        <fullName evidence="4">Nitroreductase family protein</fullName>
    </submittedName>
</protein>
<feature type="domain" description="Nitroreductase" evidence="3">
    <location>
        <begin position="8"/>
        <end position="185"/>
    </location>
</feature>
<accession>A0ABW5VGH6</accession>
<dbReference type="SUPFAM" id="SSF55469">
    <property type="entry name" value="FMN-dependent nitroreductase-like"/>
    <property type="match status" value="1"/>
</dbReference>
<name>A0ABW5VGH6_9FLAO</name>
<evidence type="ECO:0000256" key="1">
    <source>
        <dbReference type="ARBA" id="ARBA00007118"/>
    </source>
</evidence>
<reference evidence="5" key="1">
    <citation type="journal article" date="2019" name="Int. J. Syst. Evol. Microbiol.">
        <title>The Global Catalogue of Microorganisms (GCM) 10K type strain sequencing project: providing services to taxonomists for standard genome sequencing and annotation.</title>
        <authorList>
            <consortium name="The Broad Institute Genomics Platform"/>
            <consortium name="The Broad Institute Genome Sequencing Center for Infectious Disease"/>
            <person name="Wu L."/>
            <person name="Ma J."/>
        </authorList>
    </citation>
    <scope>NUCLEOTIDE SEQUENCE [LARGE SCALE GENOMIC DNA]</scope>
    <source>
        <strain evidence="5">KCTC 52924</strain>
    </source>
</reference>